<reference evidence="1 2" key="1">
    <citation type="journal article" date="2016" name="Nat. Commun.">
        <title>Thousands of microbial genomes shed light on interconnected biogeochemical processes in an aquifer system.</title>
        <authorList>
            <person name="Anantharaman K."/>
            <person name="Brown C.T."/>
            <person name="Hug L.A."/>
            <person name="Sharon I."/>
            <person name="Castelle C.J."/>
            <person name="Probst A.J."/>
            <person name="Thomas B.C."/>
            <person name="Singh A."/>
            <person name="Wilkins M.J."/>
            <person name="Karaoz U."/>
            <person name="Brodie E.L."/>
            <person name="Williams K.H."/>
            <person name="Hubbard S.S."/>
            <person name="Banfield J.F."/>
        </authorList>
    </citation>
    <scope>NUCLEOTIDE SEQUENCE [LARGE SCALE GENOMIC DNA]</scope>
</reference>
<evidence type="ECO:0000313" key="1">
    <source>
        <dbReference type="EMBL" id="OGF82805.1"/>
    </source>
</evidence>
<evidence type="ECO:0000313" key="2">
    <source>
        <dbReference type="Proteomes" id="UP000178046"/>
    </source>
</evidence>
<proteinExistence type="predicted"/>
<dbReference type="AlphaFoldDB" id="A0A1F5X4C8"/>
<sequence length="68" mass="7758">MLEIQTMSSLIALDENSLDETKITLVAANAKDRKCLTNLYRKVSKRGLITLTNKTNPQGHTYELTMWM</sequence>
<protein>
    <submittedName>
        <fullName evidence="1">Uncharacterized protein</fullName>
    </submittedName>
</protein>
<organism evidence="1 2">
    <name type="scientific">Candidatus Giovannonibacteria bacterium RIFCSPLOWO2_01_FULL_44_16</name>
    <dbReference type="NCBI Taxonomy" id="1798348"/>
    <lineage>
        <taxon>Bacteria</taxon>
        <taxon>Candidatus Giovannoniibacteriota</taxon>
    </lineage>
</organism>
<dbReference type="Proteomes" id="UP000178046">
    <property type="component" value="Unassembled WGS sequence"/>
</dbReference>
<gene>
    <name evidence="1" type="ORF">A2924_03575</name>
</gene>
<accession>A0A1F5X4C8</accession>
<dbReference type="EMBL" id="MFIA01000016">
    <property type="protein sequence ID" value="OGF82805.1"/>
    <property type="molecule type" value="Genomic_DNA"/>
</dbReference>
<comment type="caution">
    <text evidence="1">The sequence shown here is derived from an EMBL/GenBank/DDBJ whole genome shotgun (WGS) entry which is preliminary data.</text>
</comment>
<name>A0A1F5X4C8_9BACT</name>